<evidence type="ECO:0000256" key="1">
    <source>
        <dbReference type="SAM" id="SignalP"/>
    </source>
</evidence>
<proteinExistence type="predicted"/>
<name>F7NPJ5_9FIRM</name>
<organism evidence="2 3">
    <name type="scientific">Acetonema longum DSM 6540</name>
    <dbReference type="NCBI Taxonomy" id="1009370"/>
    <lineage>
        <taxon>Bacteria</taxon>
        <taxon>Bacillati</taxon>
        <taxon>Bacillota</taxon>
        <taxon>Negativicutes</taxon>
        <taxon>Acetonemataceae</taxon>
        <taxon>Acetonema</taxon>
    </lineage>
</organism>
<dbReference type="Gene3D" id="3.90.1010.20">
    <property type="match status" value="1"/>
</dbReference>
<gene>
    <name evidence="2" type="ORF">ALO_20202</name>
</gene>
<dbReference type="STRING" id="1009370.ALO_20202"/>
<dbReference type="OrthoDB" id="9806724at2"/>
<sequence length="240" mass="25929">MSKMKMVAACLVLAMGLFALGGCSSPQTAQPAAEMKVFRGVGESPVFRVGPGKDKNGGNIYSLTYVICSALFDKDGKIIDVHYDGLELLSPNDVEHPTASKFSGWPGQAGFAGAEANTDETAAKQVAAWQTKRERGDKEYGMNWSEQVAVYQNFFKGKTVAEIEQWFAKNTSDLNGRPLVAKMTNPKDKEKYNKLTDAEKKALADVTSGATISLKDAHGDYIDALKKAYANKAEVSISGK</sequence>
<keyword evidence="3" id="KW-1185">Reference proteome</keyword>
<protein>
    <submittedName>
        <fullName evidence="2">FMN-binding domain-containing protein</fullName>
    </submittedName>
</protein>
<dbReference type="Proteomes" id="UP000003240">
    <property type="component" value="Unassembled WGS sequence"/>
</dbReference>
<evidence type="ECO:0000313" key="3">
    <source>
        <dbReference type="Proteomes" id="UP000003240"/>
    </source>
</evidence>
<dbReference type="AlphaFoldDB" id="F7NPJ5"/>
<dbReference type="eggNOG" id="COG1388">
    <property type="taxonomic scope" value="Bacteria"/>
</dbReference>
<feature type="chain" id="PRO_5038739366" evidence="1">
    <location>
        <begin position="30"/>
        <end position="240"/>
    </location>
</feature>
<dbReference type="PROSITE" id="PS51257">
    <property type="entry name" value="PROKAR_LIPOPROTEIN"/>
    <property type="match status" value="1"/>
</dbReference>
<dbReference type="EMBL" id="AFGF01000251">
    <property type="protein sequence ID" value="EGO62035.1"/>
    <property type="molecule type" value="Genomic_DNA"/>
</dbReference>
<keyword evidence="1" id="KW-0732">Signal</keyword>
<evidence type="ECO:0000313" key="2">
    <source>
        <dbReference type="EMBL" id="EGO62035.1"/>
    </source>
</evidence>
<dbReference type="RefSeq" id="WP_004099361.1">
    <property type="nucleotide sequence ID" value="NZ_AFGF01000251.1"/>
</dbReference>
<accession>F7NPJ5</accession>
<comment type="caution">
    <text evidence="2">The sequence shown here is derived from an EMBL/GenBank/DDBJ whole genome shotgun (WGS) entry which is preliminary data.</text>
</comment>
<reference evidence="2 3" key="1">
    <citation type="journal article" date="2011" name="EMBO J.">
        <title>Structural diversity of bacterial flagellar motors.</title>
        <authorList>
            <person name="Chen S."/>
            <person name="Beeby M."/>
            <person name="Murphy G.E."/>
            <person name="Leadbetter J.R."/>
            <person name="Hendrixson D.R."/>
            <person name="Briegel A."/>
            <person name="Li Z."/>
            <person name="Shi J."/>
            <person name="Tocheva E.I."/>
            <person name="Muller A."/>
            <person name="Dobro M.J."/>
            <person name="Jensen G.J."/>
        </authorList>
    </citation>
    <scope>NUCLEOTIDE SEQUENCE [LARGE SCALE GENOMIC DNA]</scope>
    <source>
        <strain evidence="2 3">DSM 6540</strain>
    </source>
</reference>
<feature type="signal peptide" evidence="1">
    <location>
        <begin position="1"/>
        <end position="29"/>
    </location>
</feature>